<reference evidence="1" key="1">
    <citation type="submission" date="2021-06" db="EMBL/GenBank/DDBJ databases">
        <authorList>
            <person name="Kallberg Y."/>
            <person name="Tangrot J."/>
            <person name="Rosling A."/>
        </authorList>
    </citation>
    <scope>NUCLEOTIDE SEQUENCE</scope>
    <source>
        <strain evidence="1">CL356</strain>
    </source>
</reference>
<organism evidence="1 2">
    <name type="scientific">Acaulospora colombiana</name>
    <dbReference type="NCBI Taxonomy" id="27376"/>
    <lineage>
        <taxon>Eukaryota</taxon>
        <taxon>Fungi</taxon>
        <taxon>Fungi incertae sedis</taxon>
        <taxon>Mucoromycota</taxon>
        <taxon>Glomeromycotina</taxon>
        <taxon>Glomeromycetes</taxon>
        <taxon>Diversisporales</taxon>
        <taxon>Acaulosporaceae</taxon>
        <taxon>Acaulospora</taxon>
    </lineage>
</organism>
<evidence type="ECO:0000313" key="1">
    <source>
        <dbReference type="EMBL" id="CAG8743010.1"/>
    </source>
</evidence>
<gene>
    <name evidence="1" type="ORF">ACOLOM_LOCUS12277</name>
</gene>
<feature type="non-terminal residue" evidence="1">
    <location>
        <position position="1"/>
    </location>
</feature>
<proteinExistence type="predicted"/>
<dbReference type="EMBL" id="CAJVPT010048953">
    <property type="protein sequence ID" value="CAG8743010.1"/>
    <property type="molecule type" value="Genomic_DNA"/>
</dbReference>
<comment type="caution">
    <text evidence="1">The sequence shown here is derived from an EMBL/GenBank/DDBJ whole genome shotgun (WGS) entry which is preliminary data.</text>
</comment>
<protein>
    <submittedName>
        <fullName evidence="1">11553_t:CDS:1</fullName>
    </submittedName>
</protein>
<accession>A0ACA9QD35</accession>
<sequence length="135" mass="14825">PGQKAGTKFRFKGEGNERPNGESQDLVFVIEELPHERFTRDGNDLVTTEKITLLEALTGTGGTRQIRVPDGRRPSVTIPASVVKPGSQTRVPGFGMPIRKAGETKQNGDLIVKWDIEFPDRLTSSQKEGLKKILG</sequence>
<dbReference type="Proteomes" id="UP000789525">
    <property type="component" value="Unassembled WGS sequence"/>
</dbReference>
<evidence type="ECO:0000313" key="2">
    <source>
        <dbReference type="Proteomes" id="UP000789525"/>
    </source>
</evidence>
<keyword evidence="2" id="KW-1185">Reference proteome</keyword>
<name>A0ACA9QD35_9GLOM</name>